<dbReference type="InterPro" id="IPR024983">
    <property type="entry name" value="CHAT_dom"/>
</dbReference>
<name>A0A367Q444_9NOSO</name>
<dbReference type="InterPro" id="IPR028082">
    <property type="entry name" value="Peripla_BP_I"/>
</dbReference>
<evidence type="ECO:0000313" key="6">
    <source>
        <dbReference type="EMBL" id="RCJ18571.1"/>
    </source>
</evidence>
<dbReference type="Pfam" id="PF12770">
    <property type="entry name" value="CHAT"/>
    <property type="match status" value="1"/>
</dbReference>
<sequence>MTHTNDSQIRILFLTAEPTDTARLRLGQELREIKQRLQQSQHRERFFLESALSARPGDISQELLNFRPHIVHFSGHGASTGELCFENDRGTVEPISPQALAALFRLVANRVQCVLLNACYSDIQARAIAQHIPFVIGMNTAIGDRGAIAFAIGFYQALAANRSFEEAFGFGRVQMQLEGTSEELTPVLFINASQKPEIDNLKIKIQKKLCFQRRLLGITFSMIILTGGIGFLLKEKFQSWFTPYASEPELFSQGEKFFSLGDETFYRKKGVEAFAKNDYIKATEFFEKSKDIDRNNPEVEIYYNNSLAHERGKKMKVKPITVAVVVPISTRRTSAIAMLRGVALAQNQFNQENEEAGFINRPLNVIIANDSNDSNQAQRVANELIKDQNVLAVIGHNASTASKSALKEYEKNDLAMIAPTSASTELKGDNFFRTILSTEVAAKYLAEYAIKNKIKQVVIFYKEKDSYSEDIRKNFAVFFEDKKKGRKVKSYIKLENSQQNAREEFKSNLFYDNPPDAVVFFPDTELVSTVIDIVSFTRRLRPEFKSNLNLKLLGGATLYTSETLKQAKEGVEGLILTVPWFPEEKNLQKFAKWACDRWEEKIDWATASSYDATQAFIAAISQSKNPSRKDVIENLKSIKLRPDKNSPYKTSGDALQFINGERKDAKPVLVRVVKGRSEECGSMETGGFHFEKVE</sequence>
<keyword evidence="3" id="KW-0472">Membrane</keyword>
<dbReference type="PANTHER" id="PTHR30483">
    <property type="entry name" value="LEUCINE-SPECIFIC-BINDING PROTEIN"/>
    <property type="match status" value="1"/>
</dbReference>
<organism evidence="6 7">
    <name type="scientific">Nostoc minutum NIES-26</name>
    <dbReference type="NCBI Taxonomy" id="1844469"/>
    <lineage>
        <taxon>Bacteria</taxon>
        <taxon>Bacillati</taxon>
        <taxon>Cyanobacteriota</taxon>
        <taxon>Cyanophyceae</taxon>
        <taxon>Nostocales</taxon>
        <taxon>Nostocaceae</taxon>
        <taxon>Nostoc</taxon>
    </lineage>
</organism>
<dbReference type="SUPFAM" id="SSF53822">
    <property type="entry name" value="Periplasmic binding protein-like I"/>
    <property type="match status" value="1"/>
</dbReference>
<dbReference type="CDD" id="cd06268">
    <property type="entry name" value="PBP1_ABC_transporter_LIVBP-like"/>
    <property type="match status" value="1"/>
</dbReference>
<feature type="domain" description="CHAT" evidence="4">
    <location>
        <begin position="27"/>
        <end position="175"/>
    </location>
</feature>
<evidence type="ECO:0000259" key="4">
    <source>
        <dbReference type="Pfam" id="PF12770"/>
    </source>
</evidence>
<dbReference type="AlphaFoldDB" id="A0A367Q444"/>
<dbReference type="InterPro" id="IPR051010">
    <property type="entry name" value="BCAA_transport"/>
</dbReference>
<comment type="similarity">
    <text evidence="1">Belongs to the leucine-binding protein family.</text>
</comment>
<keyword evidence="2" id="KW-0732">Signal</keyword>
<dbReference type="EMBL" id="LXQD01000347">
    <property type="protein sequence ID" value="RCJ18571.1"/>
    <property type="molecule type" value="Genomic_DNA"/>
</dbReference>
<feature type="transmembrane region" description="Helical" evidence="3">
    <location>
        <begin position="215"/>
        <end position="233"/>
    </location>
</feature>
<protein>
    <recommendedName>
        <fullName evidence="8">ABC transporter substrate-binding protein</fullName>
    </recommendedName>
</protein>
<accession>A0A367Q444</accession>
<keyword evidence="3" id="KW-0812">Transmembrane</keyword>
<comment type="caution">
    <text evidence="6">The sequence shown here is derived from an EMBL/GenBank/DDBJ whole genome shotgun (WGS) entry which is preliminary data.</text>
</comment>
<keyword evidence="7" id="KW-1185">Reference proteome</keyword>
<keyword evidence="3" id="KW-1133">Transmembrane helix</keyword>
<dbReference type="PANTHER" id="PTHR30483:SF6">
    <property type="entry name" value="PERIPLASMIC BINDING PROTEIN OF ABC TRANSPORTER FOR NATURAL AMINO ACIDS"/>
    <property type="match status" value="1"/>
</dbReference>
<evidence type="ECO:0000313" key="7">
    <source>
        <dbReference type="Proteomes" id="UP000252107"/>
    </source>
</evidence>
<evidence type="ECO:0000256" key="3">
    <source>
        <dbReference type="SAM" id="Phobius"/>
    </source>
</evidence>
<dbReference type="Gene3D" id="3.40.50.2300">
    <property type="match status" value="2"/>
</dbReference>
<reference evidence="6" key="1">
    <citation type="submission" date="2016-04" db="EMBL/GenBank/DDBJ databases">
        <authorList>
            <person name="Tabuchi Yagui T.R."/>
        </authorList>
    </citation>
    <scope>NUCLEOTIDE SEQUENCE [LARGE SCALE GENOMIC DNA]</scope>
    <source>
        <strain evidence="6">NIES-26</strain>
    </source>
</reference>
<gene>
    <name evidence="6" type="ORF">A6770_32905</name>
</gene>
<evidence type="ECO:0000259" key="5">
    <source>
        <dbReference type="Pfam" id="PF13458"/>
    </source>
</evidence>
<dbReference type="Proteomes" id="UP000252107">
    <property type="component" value="Unassembled WGS sequence"/>
</dbReference>
<dbReference type="InterPro" id="IPR028081">
    <property type="entry name" value="Leu-bd"/>
</dbReference>
<proteinExistence type="inferred from homology"/>
<dbReference type="Pfam" id="PF13458">
    <property type="entry name" value="Peripla_BP_6"/>
    <property type="match status" value="1"/>
</dbReference>
<feature type="domain" description="Leucine-binding protein" evidence="5">
    <location>
        <begin position="319"/>
        <end position="640"/>
    </location>
</feature>
<evidence type="ECO:0000256" key="2">
    <source>
        <dbReference type="ARBA" id="ARBA00022729"/>
    </source>
</evidence>
<evidence type="ECO:0008006" key="8">
    <source>
        <dbReference type="Google" id="ProtNLM"/>
    </source>
</evidence>
<evidence type="ECO:0000256" key="1">
    <source>
        <dbReference type="ARBA" id="ARBA00010062"/>
    </source>
</evidence>